<gene>
    <name evidence="1" type="ORF">EVOR1521_LOCUS30049</name>
</gene>
<keyword evidence="2" id="KW-1185">Reference proteome</keyword>
<reference evidence="1" key="1">
    <citation type="submission" date="2023-08" db="EMBL/GenBank/DDBJ databases">
        <authorList>
            <person name="Chen Y."/>
            <person name="Shah S."/>
            <person name="Dougan E. K."/>
            <person name="Thang M."/>
            <person name="Chan C."/>
        </authorList>
    </citation>
    <scope>NUCLEOTIDE SEQUENCE</scope>
</reference>
<dbReference type="PROSITE" id="PS51354">
    <property type="entry name" value="GLUTAREDOXIN_2"/>
    <property type="match status" value="1"/>
</dbReference>
<comment type="caution">
    <text evidence="1">The sequence shown here is derived from an EMBL/GenBank/DDBJ whole genome shotgun (WGS) entry which is preliminary data.</text>
</comment>
<dbReference type="Gene3D" id="3.40.30.10">
    <property type="entry name" value="Glutaredoxin"/>
    <property type="match status" value="1"/>
</dbReference>
<accession>A0AA36JNH7</accession>
<proteinExistence type="predicted"/>
<organism evidence="1 2">
    <name type="scientific">Effrenium voratum</name>
    <dbReference type="NCBI Taxonomy" id="2562239"/>
    <lineage>
        <taxon>Eukaryota</taxon>
        <taxon>Sar</taxon>
        <taxon>Alveolata</taxon>
        <taxon>Dinophyceae</taxon>
        <taxon>Suessiales</taxon>
        <taxon>Symbiodiniaceae</taxon>
        <taxon>Effrenium</taxon>
    </lineage>
</organism>
<protein>
    <submittedName>
        <fullName evidence="1">Uncharacterized protein</fullName>
    </submittedName>
</protein>
<dbReference type="AlphaFoldDB" id="A0AA36JNH7"/>
<dbReference type="SUPFAM" id="SSF52833">
    <property type="entry name" value="Thioredoxin-like"/>
    <property type="match status" value="1"/>
</dbReference>
<sequence length="219" mass="23957">MRFRVRRQRVDEDTSCGMIRMTPGTGGELTMSMLDLTQSLLGTFRVVLFMEGTIKAPQSNLSAKAVRALMETGLAFKAIDCEDAKYNPGVKAAVEELSGQLPQLFAAGQRLASGHEIQEMELSELAEKLRALGAVEAGRMSKRPALQRALRVVEPNAASSCRVRLAQAGEAVWRSDTQGSVQKDREDRQGYVRGKKAQRVLAPNEDPGRTFCTPTSVIC</sequence>
<dbReference type="Proteomes" id="UP001178507">
    <property type="component" value="Unassembled WGS sequence"/>
</dbReference>
<dbReference type="InterPro" id="IPR036249">
    <property type="entry name" value="Thioredoxin-like_sf"/>
</dbReference>
<dbReference type="EMBL" id="CAUJNA010003732">
    <property type="protein sequence ID" value="CAJ1408795.1"/>
    <property type="molecule type" value="Genomic_DNA"/>
</dbReference>
<evidence type="ECO:0000313" key="1">
    <source>
        <dbReference type="EMBL" id="CAJ1408795.1"/>
    </source>
</evidence>
<evidence type="ECO:0000313" key="2">
    <source>
        <dbReference type="Proteomes" id="UP001178507"/>
    </source>
</evidence>
<name>A0AA36JNH7_9DINO</name>